<dbReference type="Gene3D" id="2.40.50.100">
    <property type="match status" value="1"/>
</dbReference>
<dbReference type="PANTHER" id="PTHR43875">
    <property type="entry name" value="MALTODEXTRIN IMPORT ATP-BINDING PROTEIN MSMX"/>
    <property type="match status" value="1"/>
</dbReference>
<keyword evidence="8" id="KW-1185">Reference proteome</keyword>
<dbReference type="InterPro" id="IPR027417">
    <property type="entry name" value="P-loop_NTPase"/>
</dbReference>
<dbReference type="InterPro" id="IPR017871">
    <property type="entry name" value="ABC_transporter-like_CS"/>
</dbReference>
<evidence type="ECO:0000259" key="6">
    <source>
        <dbReference type="PROSITE" id="PS50893"/>
    </source>
</evidence>
<keyword evidence="3" id="KW-0472">Membrane</keyword>
<evidence type="ECO:0000256" key="1">
    <source>
        <dbReference type="ARBA" id="ARBA00022448"/>
    </source>
</evidence>
<dbReference type="SUPFAM" id="SSF52540">
    <property type="entry name" value="P-loop containing nucleoside triphosphate hydrolases"/>
    <property type="match status" value="1"/>
</dbReference>
<keyword evidence="2" id="KW-1003">Cell membrane</keyword>
<proteinExistence type="predicted"/>
<evidence type="ECO:0000256" key="2">
    <source>
        <dbReference type="ARBA" id="ARBA00022475"/>
    </source>
</evidence>
<dbReference type="GO" id="GO:0016887">
    <property type="term" value="F:ATP hydrolysis activity"/>
    <property type="evidence" value="ECO:0007669"/>
    <property type="project" value="InterPro"/>
</dbReference>
<dbReference type="AlphaFoldDB" id="A0A4P7CZP4"/>
<keyword evidence="5 7" id="KW-0067">ATP-binding</keyword>
<accession>A0A4P7CZP4</accession>
<evidence type="ECO:0000256" key="3">
    <source>
        <dbReference type="ARBA" id="ARBA00022519"/>
    </source>
</evidence>
<evidence type="ECO:0000256" key="5">
    <source>
        <dbReference type="ARBA" id="ARBA00022840"/>
    </source>
</evidence>
<organism evidence="7 8">
    <name type="scientific">Paraburkholderia pallida</name>
    <dbReference type="NCBI Taxonomy" id="2547399"/>
    <lineage>
        <taxon>Bacteria</taxon>
        <taxon>Pseudomonadati</taxon>
        <taxon>Pseudomonadota</taxon>
        <taxon>Betaproteobacteria</taxon>
        <taxon>Burkholderiales</taxon>
        <taxon>Burkholderiaceae</taxon>
        <taxon>Paraburkholderia</taxon>
    </lineage>
</organism>
<evidence type="ECO:0000256" key="4">
    <source>
        <dbReference type="ARBA" id="ARBA00022741"/>
    </source>
</evidence>
<dbReference type="InterPro" id="IPR047641">
    <property type="entry name" value="ABC_transpr_MalK/UgpC-like"/>
</dbReference>
<dbReference type="PROSITE" id="PS50893">
    <property type="entry name" value="ABC_TRANSPORTER_2"/>
    <property type="match status" value="1"/>
</dbReference>
<dbReference type="SUPFAM" id="SSF50331">
    <property type="entry name" value="MOP-like"/>
    <property type="match status" value="1"/>
</dbReference>
<dbReference type="Pfam" id="PF00005">
    <property type="entry name" value="ABC_tran"/>
    <property type="match status" value="1"/>
</dbReference>
<keyword evidence="4" id="KW-0547">Nucleotide-binding</keyword>
<keyword evidence="3" id="KW-0997">Cell inner membrane</keyword>
<dbReference type="OrthoDB" id="5298774at2"/>
<dbReference type="PROSITE" id="PS00211">
    <property type="entry name" value="ABC_TRANSPORTER_1"/>
    <property type="match status" value="1"/>
</dbReference>
<dbReference type="InterPro" id="IPR003593">
    <property type="entry name" value="AAA+_ATPase"/>
</dbReference>
<feature type="domain" description="ABC transporter" evidence="6">
    <location>
        <begin position="8"/>
        <end position="243"/>
    </location>
</feature>
<keyword evidence="1" id="KW-0813">Transport</keyword>
<dbReference type="GO" id="GO:0055052">
    <property type="term" value="C:ATP-binding cassette (ABC) transporter complex, substrate-binding subunit-containing"/>
    <property type="evidence" value="ECO:0007669"/>
    <property type="project" value="TreeGrafter"/>
</dbReference>
<dbReference type="Gene3D" id="3.40.50.300">
    <property type="entry name" value="P-loop containing nucleotide triphosphate hydrolases"/>
    <property type="match status" value="1"/>
</dbReference>
<dbReference type="EMBL" id="CP038149">
    <property type="protein sequence ID" value="QBQ99734.1"/>
    <property type="molecule type" value="Genomic_DNA"/>
</dbReference>
<dbReference type="PANTHER" id="PTHR43875:SF1">
    <property type="entry name" value="OSMOPROTECTIVE COMPOUNDS UPTAKE ATP-BINDING PROTEIN GGTA"/>
    <property type="match status" value="1"/>
</dbReference>
<dbReference type="GO" id="GO:0140359">
    <property type="term" value="F:ABC-type transporter activity"/>
    <property type="evidence" value="ECO:0007669"/>
    <property type="project" value="UniProtKB-ARBA"/>
</dbReference>
<dbReference type="GO" id="GO:0005524">
    <property type="term" value="F:ATP binding"/>
    <property type="evidence" value="ECO:0007669"/>
    <property type="project" value="UniProtKB-KW"/>
</dbReference>
<protein>
    <submittedName>
        <fullName evidence="7">ABC transporter ATP-binding protein</fullName>
    </submittedName>
</protein>
<name>A0A4P7CZP4_9BURK</name>
<dbReference type="RefSeq" id="WP_134752745.1">
    <property type="nucleotide sequence ID" value="NZ_CP038149.1"/>
</dbReference>
<dbReference type="SMART" id="SM00382">
    <property type="entry name" value="AAA"/>
    <property type="match status" value="1"/>
</dbReference>
<reference evidence="7 8" key="1">
    <citation type="submission" date="2019-03" db="EMBL/GenBank/DDBJ databases">
        <title>Paraburkholderia sp. 7MH5, isolated from subtropical forest soil.</title>
        <authorList>
            <person name="Gao Z.-H."/>
            <person name="Qiu L.-H."/>
        </authorList>
    </citation>
    <scope>NUCLEOTIDE SEQUENCE [LARGE SCALE GENOMIC DNA]</scope>
    <source>
        <strain evidence="7 8">7MH5</strain>
    </source>
</reference>
<gene>
    <name evidence="7" type="ORF">E1956_21555</name>
</gene>
<dbReference type="FunFam" id="3.40.50.300:FF:000042">
    <property type="entry name" value="Maltose/maltodextrin ABC transporter, ATP-binding protein"/>
    <property type="match status" value="1"/>
</dbReference>
<dbReference type="InterPro" id="IPR003439">
    <property type="entry name" value="ABC_transporter-like_ATP-bd"/>
</dbReference>
<evidence type="ECO:0000313" key="7">
    <source>
        <dbReference type="EMBL" id="QBQ99734.1"/>
    </source>
</evidence>
<sequence>MKHSFDRLRLDSVCRSFTNAEGTPLAALRNLDLEIRRGEFIALLGPSGCGKSTALNCIAGLQPLTSGSIWLDDLRIDVLPPEKRGFGMVFQNYALFPHMSVLENVGFGLKMQGVPRDEAKRRAREALQLVQLVGHEGKLPGQLSGGQQQRVAIARAIVIEPPLVLMDEPLSNLDTKLRIEMRAEIRRIHGQLERATIYVTHDQDEALSMADRIVVMKEGVVQQVATPKEIYSRPANLHVARFMGYRNVLPFAVTGERGEHIALSASGITLTGVPMDDAIVQAGSNAISVAMRPEDFERADAGDPNAFDVEVELVEYGGRDSLLLANAPFGKLWARVAGEFEAGERATLRVAPSRVLAYAERAS</sequence>
<evidence type="ECO:0000313" key="8">
    <source>
        <dbReference type="Proteomes" id="UP000295727"/>
    </source>
</evidence>
<dbReference type="KEGG" id="ppai:E1956_21555"/>
<dbReference type="InterPro" id="IPR008995">
    <property type="entry name" value="Mo/tungstate-bd_C_term_dom"/>
</dbReference>
<dbReference type="Proteomes" id="UP000295727">
    <property type="component" value="Chromosome 2"/>
</dbReference>